<accession>A0ABR5HSB6</accession>
<protein>
    <submittedName>
        <fullName evidence="1">Uncharacterized protein</fullName>
    </submittedName>
</protein>
<organism evidence="1 2">
    <name type="scientific">Streptomyces leeuwenhoekii</name>
    <dbReference type="NCBI Taxonomy" id="1437453"/>
    <lineage>
        <taxon>Bacteria</taxon>
        <taxon>Bacillati</taxon>
        <taxon>Actinomycetota</taxon>
        <taxon>Actinomycetes</taxon>
        <taxon>Kitasatosporales</taxon>
        <taxon>Streptomycetaceae</taxon>
        <taxon>Streptomyces</taxon>
    </lineage>
</organism>
<comment type="caution">
    <text evidence="1">The sequence shown here is derived from an EMBL/GenBank/DDBJ whole genome shotgun (WGS) entry which is preliminary data.</text>
</comment>
<keyword evidence="2" id="KW-1185">Reference proteome</keyword>
<reference evidence="1 2" key="1">
    <citation type="submission" date="2015-06" db="EMBL/GenBank/DDBJ databases">
        <title>Draft genome sequence of Streptomyces leeuwenhoekii C58, which produces the novel lasso peptide, chaxapeptin.</title>
        <authorList>
            <person name="Yi Y."/>
            <person name="Hai D."/>
            <person name="Jaspars M."/>
            <person name="Sheng H."/>
            <person name="Rateb M.E."/>
            <person name="Bull A."/>
            <person name="Goodfellow M."/>
            <person name="Asenjo J.A."/>
            <person name="Ebel R."/>
        </authorList>
    </citation>
    <scope>NUCLEOTIDE SEQUENCE [LARGE SCALE GENOMIC DNA]</scope>
    <source>
        <strain evidence="1 2">C58</strain>
    </source>
</reference>
<proteinExistence type="predicted"/>
<evidence type="ECO:0000313" key="1">
    <source>
        <dbReference type="EMBL" id="KMS69792.1"/>
    </source>
</evidence>
<evidence type="ECO:0000313" key="2">
    <source>
        <dbReference type="Proteomes" id="UP000037274"/>
    </source>
</evidence>
<dbReference type="RefSeq" id="WP_048574129.1">
    <property type="nucleotide sequence ID" value="NZ_LFEH01000140.1"/>
</dbReference>
<name>A0ABR5HSB6_STRLW</name>
<dbReference type="Proteomes" id="UP000037274">
    <property type="component" value="Unassembled WGS sequence"/>
</dbReference>
<sequence length="100" mass="11492">MVCVVYEPDWWIHINVTGQRRELCEWLRANGIDPVIVPIGAEITIEPVDGAQLIRHTAYLRDAAGHMYLDETTDDVAQEERAVPLVTEPPSHWFIKEIDR</sequence>
<gene>
    <name evidence="1" type="ORF">ACH49_25965</name>
</gene>
<dbReference type="EMBL" id="LFEH01000140">
    <property type="protein sequence ID" value="KMS69792.1"/>
    <property type="molecule type" value="Genomic_DNA"/>
</dbReference>